<sequence length="329" mass="35999">MDDHTDAPASPNTLSRPLFTLTGPPLLIILAGLLMTAIAAQSLGQYAREHSKRMTEAQHSAIVNAAHAALASAPGPAGFDSGFVDQIPNQMSVRIDALEQHTNSTVFEVNTGKPRAQDHTLRSSLSQPSGQWLITSIPDRAVFEQSVRESAIVTWVSGTMLSLFGAFVCLMVGLRWFKQLQVSSAIRREQEAQNQHLSNLQTEKRILRKALNDSEQRSRDLVSLSGAIVCELDEQGKAGFVSTGVVDVLGFAPADLTDVEVNQLIADSDREIFDQTLNAARQTRQLQQAELNLTNAEHQRIPVTLRVLPLHDTLHGFSGFRLSMHPTPV</sequence>
<evidence type="ECO:0000259" key="2">
    <source>
        <dbReference type="PROSITE" id="PS50112"/>
    </source>
</evidence>
<dbReference type="CDD" id="cd00130">
    <property type="entry name" value="PAS"/>
    <property type="match status" value="1"/>
</dbReference>
<dbReference type="RefSeq" id="WP_135804142.1">
    <property type="nucleotide sequence ID" value="NZ_SRPF01000004.1"/>
</dbReference>
<name>A0A4Z1BNF4_9GAMM</name>
<dbReference type="Proteomes" id="UP000298325">
    <property type="component" value="Unassembled WGS sequence"/>
</dbReference>
<proteinExistence type="predicted"/>
<dbReference type="SMART" id="SM00091">
    <property type="entry name" value="PAS"/>
    <property type="match status" value="1"/>
</dbReference>
<dbReference type="InterPro" id="IPR035965">
    <property type="entry name" value="PAS-like_dom_sf"/>
</dbReference>
<organism evidence="3 4">
    <name type="scientific">Marinobacter confluentis</name>
    <dbReference type="NCBI Taxonomy" id="1697557"/>
    <lineage>
        <taxon>Bacteria</taxon>
        <taxon>Pseudomonadati</taxon>
        <taxon>Pseudomonadota</taxon>
        <taxon>Gammaproteobacteria</taxon>
        <taxon>Pseudomonadales</taxon>
        <taxon>Marinobacteraceae</taxon>
        <taxon>Marinobacter</taxon>
    </lineage>
</organism>
<keyword evidence="1" id="KW-0472">Membrane</keyword>
<dbReference type="Gene3D" id="3.30.450.20">
    <property type="entry name" value="PAS domain"/>
    <property type="match status" value="1"/>
</dbReference>
<protein>
    <submittedName>
        <fullName evidence="3">PAS domain S-box protein</fullName>
    </submittedName>
</protein>
<dbReference type="EMBL" id="SRPF01000004">
    <property type="protein sequence ID" value="TGN38917.1"/>
    <property type="molecule type" value="Genomic_DNA"/>
</dbReference>
<comment type="caution">
    <text evidence="3">The sequence shown here is derived from an EMBL/GenBank/DDBJ whole genome shotgun (WGS) entry which is preliminary data.</text>
</comment>
<feature type="transmembrane region" description="Helical" evidence="1">
    <location>
        <begin position="152"/>
        <end position="177"/>
    </location>
</feature>
<evidence type="ECO:0000256" key="1">
    <source>
        <dbReference type="SAM" id="Phobius"/>
    </source>
</evidence>
<feature type="domain" description="PAS" evidence="2">
    <location>
        <begin position="214"/>
        <end position="284"/>
    </location>
</feature>
<dbReference type="PROSITE" id="PS50112">
    <property type="entry name" value="PAS"/>
    <property type="match status" value="1"/>
</dbReference>
<reference evidence="3 4" key="1">
    <citation type="submission" date="2019-04" db="EMBL/GenBank/DDBJ databases">
        <authorList>
            <person name="Park S."/>
            <person name="Yoon J.-H."/>
        </authorList>
    </citation>
    <scope>NUCLEOTIDE SEQUENCE [LARGE SCALE GENOMIC DNA]</scope>
    <source>
        <strain evidence="3 4">HJM-18</strain>
    </source>
</reference>
<dbReference type="OrthoDB" id="6347338at2"/>
<dbReference type="InterPro" id="IPR000014">
    <property type="entry name" value="PAS"/>
</dbReference>
<keyword evidence="1" id="KW-0812">Transmembrane</keyword>
<keyword evidence="1" id="KW-1133">Transmembrane helix</keyword>
<accession>A0A4Z1BNF4</accession>
<evidence type="ECO:0000313" key="3">
    <source>
        <dbReference type="EMBL" id="TGN38917.1"/>
    </source>
</evidence>
<gene>
    <name evidence="3" type="ORF">E5Q11_14400</name>
</gene>
<dbReference type="SUPFAM" id="SSF55785">
    <property type="entry name" value="PYP-like sensor domain (PAS domain)"/>
    <property type="match status" value="1"/>
</dbReference>
<dbReference type="AlphaFoldDB" id="A0A4Z1BNF4"/>
<evidence type="ECO:0000313" key="4">
    <source>
        <dbReference type="Proteomes" id="UP000298325"/>
    </source>
</evidence>
<dbReference type="NCBIfam" id="TIGR00229">
    <property type="entry name" value="sensory_box"/>
    <property type="match status" value="1"/>
</dbReference>
<feature type="transmembrane region" description="Helical" evidence="1">
    <location>
        <begin position="26"/>
        <end position="44"/>
    </location>
</feature>
<keyword evidence="4" id="KW-1185">Reference proteome</keyword>